<evidence type="ECO:0008006" key="3">
    <source>
        <dbReference type="Google" id="ProtNLM"/>
    </source>
</evidence>
<gene>
    <name evidence="1" type="ORF">Sdiek1_2445</name>
</gene>
<dbReference type="PROSITE" id="PS51257">
    <property type="entry name" value="PROKAR_LIPOPROTEIN"/>
    <property type="match status" value="1"/>
</dbReference>
<dbReference type="OrthoDB" id="5338644at2"/>
<dbReference type="AlphaFoldDB" id="A0A1Y0HQJ4"/>
<protein>
    <recommendedName>
        <fullName evidence="3">Lipoprotein</fullName>
    </recommendedName>
</protein>
<evidence type="ECO:0000313" key="1">
    <source>
        <dbReference type="EMBL" id="ARU49595.1"/>
    </source>
</evidence>
<dbReference type="Proteomes" id="UP000196005">
    <property type="component" value="Chromosome"/>
</dbReference>
<sequence>MSKLCFFLVFFFYGCATTTTNPQEKIGEVFQSHGATSLHYDYSKIIENLIIYKEKLDLRNPKSYSKESQSFITNEMRTSQNSIRMKYNGVYLKSYDDYLRIAFDKNSNIPDRNDFLIIGLYKVIWETYKIGEGHHITTLTYDQEAFKKLYYYLEVVKWKVKTAKDKNDNFLFLTWQNNWQVELQNRLHTGEQPSWEMIQNLASIKNHKESILDPSNFNFESLLSQMIFQVKNSARLIGKEPVDIGIDAMISVVLFL</sequence>
<organism evidence="1 2">
    <name type="scientific">Sulfurospirillum diekertiae</name>
    <dbReference type="NCBI Taxonomy" id="1854492"/>
    <lineage>
        <taxon>Bacteria</taxon>
        <taxon>Pseudomonadati</taxon>
        <taxon>Campylobacterota</taxon>
        <taxon>Epsilonproteobacteria</taxon>
        <taxon>Campylobacterales</taxon>
        <taxon>Sulfurospirillaceae</taxon>
        <taxon>Sulfurospirillum</taxon>
    </lineage>
</organism>
<proteinExistence type="predicted"/>
<dbReference type="KEGG" id="suls:Sdiek1_2445"/>
<evidence type="ECO:0000313" key="2">
    <source>
        <dbReference type="Proteomes" id="UP000196005"/>
    </source>
</evidence>
<accession>A0A1Y0HQJ4</accession>
<keyword evidence="2" id="KW-1185">Reference proteome</keyword>
<dbReference type="EMBL" id="CP021416">
    <property type="protein sequence ID" value="ARU49595.1"/>
    <property type="molecule type" value="Genomic_DNA"/>
</dbReference>
<dbReference type="RefSeq" id="WP_087439324.1">
    <property type="nucleotide sequence ID" value="NZ_CP021416.1"/>
</dbReference>
<name>A0A1Y0HQJ4_9BACT</name>
<reference evidence="2" key="1">
    <citation type="submission" date="2017-05" db="EMBL/GenBank/DDBJ databases">
        <title>Dechlorination kinetics govern the competition between two new strains of the genus Sulfurospirillum.</title>
        <authorList>
            <person name="Buttet G.F."/>
            <person name="Murray A.M."/>
            <person name="Goris T."/>
            <person name="Burion M."/>
            <person name="Lin B."/>
            <person name="Rolle M."/>
            <person name="Maillard J."/>
        </authorList>
    </citation>
    <scope>NUCLEOTIDE SEQUENCE [LARGE SCALE GENOMIC DNA]</scope>
    <source>
        <strain evidence="2">SL2-1</strain>
    </source>
</reference>